<protein>
    <submittedName>
        <fullName evidence="2">Uu.00g091730.m01.CDS01</fullName>
    </submittedName>
</protein>
<feature type="compositionally biased region" description="Basic and acidic residues" evidence="1">
    <location>
        <begin position="237"/>
        <end position="258"/>
    </location>
</feature>
<feature type="compositionally biased region" description="Acidic residues" evidence="1">
    <location>
        <begin position="203"/>
        <end position="215"/>
    </location>
</feature>
<organism evidence="2 3">
    <name type="scientific">Anthostomella pinea</name>
    <dbReference type="NCBI Taxonomy" id="933095"/>
    <lineage>
        <taxon>Eukaryota</taxon>
        <taxon>Fungi</taxon>
        <taxon>Dikarya</taxon>
        <taxon>Ascomycota</taxon>
        <taxon>Pezizomycotina</taxon>
        <taxon>Sordariomycetes</taxon>
        <taxon>Xylariomycetidae</taxon>
        <taxon>Xylariales</taxon>
        <taxon>Xylariaceae</taxon>
        <taxon>Anthostomella</taxon>
    </lineage>
</organism>
<evidence type="ECO:0000256" key="1">
    <source>
        <dbReference type="SAM" id="MobiDB-lite"/>
    </source>
</evidence>
<dbReference type="GO" id="GO:0000340">
    <property type="term" value="F:RNA 7-methylguanosine cap binding"/>
    <property type="evidence" value="ECO:0007669"/>
    <property type="project" value="InterPro"/>
</dbReference>
<reference evidence="2" key="1">
    <citation type="submission" date="2023-10" db="EMBL/GenBank/DDBJ databases">
        <authorList>
            <person name="Hackl T."/>
        </authorList>
    </citation>
    <scope>NUCLEOTIDE SEQUENCE</scope>
</reference>
<dbReference type="PANTHER" id="PTHR16291">
    <property type="entry name" value="NUCLEAR CAP-BINDING PROTEIN SUBUNIT 3"/>
    <property type="match status" value="1"/>
</dbReference>
<dbReference type="InterPro" id="IPR019416">
    <property type="entry name" value="NCBP3"/>
</dbReference>
<gene>
    <name evidence="2" type="ORF">KHLLAP_LOCUS8455</name>
</gene>
<evidence type="ECO:0000313" key="3">
    <source>
        <dbReference type="Proteomes" id="UP001295740"/>
    </source>
</evidence>
<dbReference type="EMBL" id="CAUWAG010000010">
    <property type="protein sequence ID" value="CAJ2507987.1"/>
    <property type="molecule type" value="Genomic_DNA"/>
</dbReference>
<feature type="region of interest" description="Disordered" evidence="1">
    <location>
        <begin position="170"/>
        <end position="314"/>
    </location>
</feature>
<name>A0AAI8VNS4_9PEZI</name>
<feature type="region of interest" description="Disordered" evidence="1">
    <location>
        <begin position="378"/>
        <end position="455"/>
    </location>
</feature>
<feature type="compositionally biased region" description="Basic and acidic residues" evidence="1">
    <location>
        <begin position="432"/>
        <end position="455"/>
    </location>
</feature>
<accession>A0AAI8VNS4</accession>
<feature type="region of interest" description="Disordered" evidence="1">
    <location>
        <begin position="25"/>
        <end position="49"/>
    </location>
</feature>
<dbReference type="GO" id="GO:0005634">
    <property type="term" value="C:nucleus"/>
    <property type="evidence" value="ECO:0007669"/>
    <property type="project" value="TreeGrafter"/>
</dbReference>
<sequence length="455" mass="50579">MDSMDLDLEMDVDVDVDLVADEPIVAEPDFQYTSGNRSRSPGEVDEDPEALAPTKVHIRGLDILKPDDIKAYVAECCPESPLERIEWIDDSSANLLFASEPEASQALIALAAEAIYDVSQLSARSLLAAKAYSNKPEIALQVRRALASDRKEVGAASRSRFYLLNPEYDHEERRRRNEGRRYRDRDGDDYSRRRARHMRGEEGNDDFDVSLYDDDQGSKASQAPRSQARRRRSYTPDSERDEQRRRSYHNENRGKELFPGDAGGNGGFSRDRSASPARARYGDGDITEGLSREGSAARDRNRDKARAIKSHMSRRTRTRELFPDEAGSGSGRLGDSVEDAATLLAKGIMLPLMDGSSDTPPTQGRKLQHRITAPGQGRLADRISSPGRKADKTFSIRGAASQRRPDQGFAIKGVAGKSVKELFPDKFGSSSGKEHFAEGLEGRSRRRQRAGDLFD</sequence>
<dbReference type="GO" id="GO:0003729">
    <property type="term" value="F:mRNA binding"/>
    <property type="evidence" value="ECO:0007669"/>
    <property type="project" value="InterPro"/>
</dbReference>
<dbReference type="PANTHER" id="PTHR16291:SF0">
    <property type="entry name" value="NUCLEAR CAP-BINDING PROTEIN SUBUNIT 3"/>
    <property type="match status" value="1"/>
</dbReference>
<proteinExistence type="predicted"/>
<keyword evidence="3" id="KW-1185">Reference proteome</keyword>
<dbReference type="Proteomes" id="UP001295740">
    <property type="component" value="Unassembled WGS sequence"/>
</dbReference>
<evidence type="ECO:0000313" key="2">
    <source>
        <dbReference type="EMBL" id="CAJ2507987.1"/>
    </source>
</evidence>
<comment type="caution">
    <text evidence="2">The sequence shown here is derived from an EMBL/GenBank/DDBJ whole genome shotgun (WGS) entry which is preliminary data.</text>
</comment>
<feature type="compositionally biased region" description="Basic and acidic residues" evidence="1">
    <location>
        <begin position="295"/>
        <end position="306"/>
    </location>
</feature>
<dbReference type="Pfam" id="PF10309">
    <property type="entry name" value="NCBP3"/>
    <property type="match status" value="1"/>
</dbReference>
<feature type="compositionally biased region" description="Basic and acidic residues" evidence="1">
    <location>
        <begin position="170"/>
        <end position="202"/>
    </location>
</feature>
<dbReference type="AlphaFoldDB" id="A0AAI8VNS4"/>